<reference evidence="2" key="1">
    <citation type="submission" date="2016-07" db="EMBL/GenBank/DDBJ databases">
        <authorList>
            <person name="Florea S."/>
            <person name="Webb J.S."/>
            <person name="Jaromczyk J."/>
            <person name="Schardl C.L."/>
        </authorList>
    </citation>
    <scope>NUCLEOTIDE SEQUENCE [LARGE SCALE GENOMIC DNA]</scope>
    <source>
        <strain evidence="2">KCTC 42131</strain>
    </source>
</reference>
<dbReference type="Pfam" id="PF03928">
    <property type="entry name" value="HbpS-like"/>
    <property type="match status" value="1"/>
</dbReference>
<comment type="caution">
    <text evidence="1">The sequence shown here is derived from an EMBL/GenBank/DDBJ whole genome shotgun (WGS) entry which is preliminary data.</text>
</comment>
<name>A0A1E8CNI4_9GAMM</name>
<gene>
    <name evidence="1" type="ORF">PHACT_08970</name>
</gene>
<dbReference type="InterPro" id="IPR038084">
    <property type="entry name" value="PduO/GlcC-like_sf"/>
</dbReference>
<dbReference type="SUPFAM" id="SSF143744">
    <property type="entry name" value="GlcG-like"/>
    <property type="match status" value="1"/>
</dbReference>
<evidence type="ECO:0000313" key="1">
    <source>
        <dbReference type="EMBL" id="OFE14046.1"/>
    </source>
</evidence>
<evidence type="ECO:0008006" key="3">
    <source>
        <dbReference type="Google" id="ProtNLM"/>
    </source>
</evidence>
<sequence>MAEQAMAAAEAESRANNWNLTIVIADAEGVPVMVHRMDGASARTFDIAMRKVHVVTETGLSSGEYGRRLQAGEIAEVENGVTFAGGVPIMQNGERIGAITSSGARGIEDEQVSLAGAAAIGS</sequence>
<dbReference type="EMBL" id="MASR01000001">
    <property type="protein sequence ID" value="OFE14046.1"/>
    <property type="molecule type" value="Genomic_DNA"/>
</dbReference>
<evidence type="ECO:0000313" key="2">
    <source>
        <dbReference type="Proteomes" id="UP000175669"/>
    </source>
</evidence>
<dbReference type="Proteomes" id="UP000175669">
    <property type="component" value="Unassembled WGS sequence"/>
</dbReference>
<dbReference type="STRING" id="1524254.PHACT_08970"/>
<dbReference type="InterPro" id="IPR005624">
    <property type="entry name" value="PduO/GlcC-like"/>
</dbReference>
<keyword evidence="2" id="KW-1185">Reference proteome</keyword>
<dbReference type="Gene3D" id="3.30.450.150">
    <property type="entry name" value="Haem-degrading domain"/>
    <property type="match status" value="1"/>
</dbReference>
<dbReference type="InterPro" id="IPR052517">
    <property type="entry name" value="GlcG_carb_metab_protein"/>
</dbReference>
<organism evidence="1 2">
    <name type="scientific">Pseudohongiella acticola</name>
    <dbReference type="NCBI Taxonomy" id="1524254"/>
    <lineage>
        <taxon>Bacteria</taxon>
        <taxon>Pseudomonadati</taxon>
        <taxon>Pseudomonadota</taxon>
        <taxon>Gammaproteobacteria</taxon>
        <taxon>Pseudomonadales</taxon>
        <taxon>Pseudohongiellaceae</taxon>
        <taxon>Pseudohongiella</taxon>
    </lineage>
</organism>
<protein>
    <recommendedName>
        <fullName evidence="3">Heme-binding protein</fullName>
    </recommendedName>
</protein>
<dbReference type="PANTHER" id="PTHR34309:SF10">
    <property type="entry name" value="SLR1406 PROTEIN"/>
    <property type="match status" value="1"/>
</dbReference>
<dbReference type="AlphaFoldDB" id="A0A1E8CNI4"/>
<dbReference type="PANTHER" id="PTHR34309">
    <property type="entry name" value="SLR1406 PROTEIN"/>
    <property type="match status" value="1"/>
</dbReference>
<accession>A0A1E8CNI4</accession>
<proteinExistence type="predicted"/>